<feature type="compositionally biased region" description="Basic and acidic residues" evidence="1">
    <location>
        <begin position="80"/>
        <end position="101"/>
    </location>
</feature>
<evidence type="ECO:0000313" key="3">
    <source>
        <dbReference type="Proteomes" id="UP000823775"/>
    </source>
</evidence>
<sequence>MVRGKEIHIAPTIINSIYWAELRPSTRFARRLRARDEQDNGLPVLLLRVIPLWAARRFNAKLHSQICTNGSHHNARLVKITKDQPNRRCNDREIQEEEQPHEQGSSLT</sequence>
<dbReference type="EMBL" id="JACEIK010002104">
    <property type="protein sequence ID" value="MCD9559149.1"/>
    <property type="molecule type" value="Genomic_DNA"/>
</dbReference>
<keyword evidence="3" id="KW-1185">Reference proteome</keyword>
<evidence type="ECO:0000313" key="2">
    <source>
        <dbReference type="EMBL" id="MCD9559149.1"/>
    </source>
</evidence>
<gene>
    <name evidence="2" type="ORF">HAX54_016968</name>
</gene>
<accession>A0ABS8UJX2</accession>
<feature type="non-terminal residue" evidence="2">
    <location>
        <position position="108"/>
    </location>
</feature>
<reference evidence="2 3" key="1">
    <citation type="journal article" date="2021" name="BMC Genomics">
        <title>Datura genome reveals duplications of psychoactive alkaloid biosynthetic genes and high mutation rate following tissue culture.</title>
        <authorList>
            <person name="Rajewski A."/>
            <person name="Carter-House D."/>
            <person name="Stajich J."/>
            <person name="Litt A."/>
        </authorList>
    </citation>
    <scope>NUCLEOTIDE SEQUENCE [LARGE SCALE GENOMIC DNA]</scope>
    <source>
        <strain evidence="2">AR-01</strain>
    </source>
</reference>
<dbReference type="Proteomes" id="UP000823775">
    <property type="component" value="Unassembled WGS sequence"/>
</dbReference>
<evidence type="ECO:0000256" key="1">
    <source>
        <dbReference type="SAM" id="MobiDB-lite"/>
    </source>
</evidence>
<protein>
    <submittedName>
        <fullName evidence="2">Uncharacterized protein</fullName>
    </submittedName>
</protein>
<name>A0ABS8UJX2_DATST</name>
<comment type="caution">
    <text evidence="2">The sequence shown here is derived from an EMBL/GenBank/DDBJ whole genome shotgun (WGS) entry which is preliminary data.</text>
</comment>
<proteinExistence type="predicted"/>
<feature type="region of interest" description="Disordered" evidence="1">
    <location>
        <begin position="73"/>
        <end position="108"/>
    </location>
</feature>
<organism evidence="2 3">
    <name type="scientific">Datura stramonium</name>
    <name type="common">Jimsonweed</name>
    <name type="synonym">Common thornapple</name>
    <dbReference type="NCBI Taxonomy" id="4076"/>
    <lineage>
        <taxon>Eukaryota</taxon>
        <taxon>Viridiplantae</taxon>
        <taxon>Streptophyta</taxon>
        <taxon>Embryophyta</taxon>
        <taxon>Tracheophyta</taxon>
        <taxon>Spermatophyta</taxon>
        <taxon>Magnoliopsida</taxon>
        <taxon>eudicotyledons</taxon>
        <taxon>Gunneridae</taxon>
        <taxon>Pentapetalae</taxon>
        <taxon>asterids</taxon>
        <taxon>lamiids</taxon>
        <taxon>Solanales</taxon>
        <taxon>Solanaceae</taxon>
        <taxon>Solanoideae</taxon>
        <taxon>Datureae</taxon>
        <taxon>Datura</taxon>
    </lineage>
</organism>